<dbReference type="InterPro" id="IPR036388">
    <property type="entry name" value="WH-like_DNA-bd_sf"/>
</dbReference>
<dbReference type="InterPro" id="IPR036390">
    <property type="entry name" value="WH_DNA-bd_sf"/>
</dbReference>
<feature type="domain" description="HTH hxlR-type" evidence="4">
    <location>
        <begin position="1"/>
        <end position="91"/>
    </location>
</feature>
<dbReference type="EMBL" id="RCCJ01000001">
    <property type="protein sequence ID" value="RLJ70854.1"/>
    <property type="molecule type" value="Genomic_DNA"/>
</dbReference>
<dbReference type="AlphaFoldDB" id="A0A497XRF5"/>
<dbReference type="Proteomes" id="UP000267841">
    <property type="component" value="Unassembled WGS sequence"/>
</dbReference>
<organism evidence="5 6">
    <name type="scientific">Hydrogenivirga caldilitoris</name>
    <dbReference type="NCBI Taxonomy" id="246264"/>
    <lineage>
        <taxon>Bacteria</taxon>
        <taxon>Pseudomonadati</taxon>
        <taxon>Aquificota</taxon>
        <taxon>Aquificia</taxon>
        <taxon>Aquificales</taxon>
        <taxon>Aquificaceae</taxon>
        <taxon>Hydrogenivirga</taxon>
    </lineage>
</organism>
<dbReference type="InterPro" id="IPR002577">
    <property type="entry name" value="HTH_HxlR"/>
</dbReference>
<reference evidence="5 6" key="1">
    <citation type="submission" date="2018-10" db="EMBL/GenBank/DDBJ databases">
        <title>Genomic Encyclopedia of Archaeal and Bacterial Type Strains, Phase II (KMG-II): from individual species to whole genera.</title>
        <authorList>
            <person name="Goeker M."/>
        </authorList>
    </citation>
    <scope>NUCLEOTIDE SEQUENCE [LARGE SCALE GENOMIC DNA]</scope>
    <source>
        <strain evidence="5 6">DSM 16510</strain>
    </source>
</reference>
<dbReference type="Pfam" id="PF01638">
    <property type="entry name" value="HxlR"/>
    <property type="match status" value="2"/>
</dbReference>
<gene>
    <name evidence="5" type="ORF">BCF55_1139</name>
</gene>
<dbReference type="GO" id="GO:0003677">
    <property type="term" value="F:DNA binding"/>
    <property type="evidence" value="ECO:0007669"/>
    <property type="project" value="UniProtKB-KW"/>
</dbReference>
<proteinExistence type="predicted"/>
<evidence type="ECO:0000256" key="2">
    <source>
        <dbReference type="ARBA" id="ARBA00023125"/>
    </source>
</evidence>
<dbReference type="PROSITE" id="PS51118">
    <property type="entry name" value="HTH_HXLR"/>
    <property type="match status" value="2"/>
</dbReference>
<name>A0A497XRF5_9AQUI</name>
<keyword evidence="1" id="KW-0805">Transcription regulation</keyword>
<keyword evidence="3" id="KW-0804">Transcription</keyword>
<dbReference type="SUPFAM" id="SSF46785">
    <property type="entry name" value="Winged helix' DNA-binding domain"/>
    <property type="match status" value="2"/>
</dbReference>
<sequence length="180" mass="21009">MEGRSLLYCKWAIQIVLNLIEGQKRPSELQRAIEGIRERVLYDRLSKLLKGGLLGKWTNNGYPKESYYYLKNPEEFRVLANWLSSVELSVEGLVKLFSCKWTLRLMENLSEFKSPSELKRTLTGISDKVLQERLKKLEQMNLIHREVLPSKPPRVVYSLNERGRGVLPVLLKMETFLLKD</sequence>
<dbReference type="OrthoDB" id="9800350at2"/>
<accession>A0A497XRF5</accession>
<feature type="domain" description="HTH hxlR-type" evidence="4">
    <location>
        <begin position="88"/>
        <end position="180"/>
    </location>
</feature>
<evidence type="ECO:0000313" key="6">
    <source>
        <dbReference type="Proteomes" id="UP000267841"/>
    </source>
</evidence>
<keyword evidence="2" id="KW-0238">DNA-binding</keyword>
<comment type="caution">
    <text evidence="5">The sequence shown here is derived from an EMBL/GenBank/DDBJ whole genome shotgun (WGS) entry which is preliminary data.</text>
</comment>
<evidence type="ECO:0000256" key="3">
    <source>
        <dbReference type="ARBA" id="ARBA00023163"/>
    </source>
</evidence>
<protein>
    <submittedName>
        <fullName evidence="5">HxlR family transcriptional regulator</fullName>
    </submittedName>
</protein>
<keyword evidence="6" id="KW-1185">Reference proteome</keyword>
<dbReference type="PANTHER" id="PTHR33204">
    <property type="entry name" value="TRANSCRIPTIONAL REGULATOR, MARR FAMILY"/>
    <property type="match status" value="1"/>
</dbReference>
<evidence type="ECO:0000259" key="4">
    <source>
        <dbReference type="PROSITE" id="PS51118"/>
    </source>
</evidence>
<dbReference type="RefSeq" id="WP_121011234.1">
    <property type="nucleotide sequence ID" value="NZ_RCCJ01000001.1"/>
</dbReference>
<evidence type="ECO:0000256" key="1">
    <source>
        <dbReference type="ARBA" id="ARBA00023015"/>
    </source>
</evidence>
<evidence type="ECO:0000313" key="5">
    <source>
        <dbReference type="EMBL" id="RLJ70854.1"/>
    </source>
</evidence>
<dbReference type="Gene3D" id="1.10.10.10">
    <property type="entry name" value="Winged helix-like DNA-binding domain superfamily/Winged helix DNA-binding domain"/>
    <property type="match status" value="2"/>
</dbReference>